<feature type="compositionally biased region" description="Polar residues" evidence="1">
    <location>
        <begin position="10"/>
        <end position="28"/>
    </location>
</feature>
<dbReference type="GO" id="GO:0003964">
    <property type="term" value="F:RNA-directed DNA polymerase activity"/>
    <property type="evidence" value="ECO:0007669"/>
    <property type="project" value="UniProtKB-KW"/>
</dbReference>
<feature type="compositionally biased region" description="Basic residues" evidence="1">
    <location>
        <begin position="57"/>
        <end position="77"/>
    </location>
</feature>
<organism evidence="2">
    <name type="scientific">Chironomus tentans</name>
    <name type="common">Midge</name>
    <name type="synonym">Camptochironomus tentans</name>
    <dbReference type="NCBI Taxonomy" id="7153"/>
    <lineage>
        <taxon>Eukaryota</taxon>
        <taxon>Metazoa</taxon>
        <taxon>Ecdysozoa</taxon>
        <taxon>Arthropoda</taxon>
        <taxon>Hexapoda</taxon>
        <taxon>Insecta</taxon>
        <taxon>Pterygota</taxon>
        <taxon>Neoptera</taxon>
        <taxon>Endopterygota</taxon>
        <taxon>Diptera</taxon>
        <taxon>Nematocera</taxon>
        <taxon>Chironomoidea</taxon>
        <taxon>Chironomidae</taxon>
        <taxon>Chironominae</taxon>
        <taxon>Chironomus</taxon>
    </lineage>
</organism>
<reference evidence="2" key="1">
    <citation type="journal article" date="1997" name="Genome">
        <title>The Chironomus (Camptochironomus) tentans genome contains two non-LTR retrotransposons.</title>
        <authorList>
            <person name="Blinov A.G."/>
            <person name="Sobanov Y.V."/>
            <person name="Scherbik S.V."/>
            <person name="Aimanova K.G."/>
        </authorList>
    </citation>
    <scope>NUCLEOTIDE SEQUENCE</scope>
    <source>
        <tissue evidence="2">Salivary gland</tissue>
    </source>
</reference>
<feature type="compositionally biased region" description="Low complexity" evidence="1">
    <location>
        <begin position="78"/>
        <end position="88"/>
    </location>
</feature>
<proteinExistence type="predicted"/>
<keyword evidence="2" id="KW-0808">Transferase</keyword>
<accession>V9H063</accession>
<evidence type="ECO:0000256" key="1">
    <source>
        <dbReference type="SAM" id="MobiDB-lite"/>
    </source>
</evidence>
<feature type="region of interest" description="Disordered" evidence="1">
    <location>
        <begin position="1"/>
        <end position="130"/>
    </location>
</feature>
<dbReference type="AlphaFoldDB" id="V9H063"/>
<keyword evidence="2" id="KW-0695">RNA-directed DNA polymerase</keyword>
<protein>
    <submittedName>
        <fullName evidence="2">(clone p62) reverse transcriptase and ORF1 of non-LTR retrotransposon genes</fullName>
    </submittedName>
</protein>
<feature type="compositionally biased region" description="Low complexity" evidence="1">
    <location>
        <begin position="42"/>
        <end position="56"/>
    </location>
</feature>
<evidence type="ECO:0000313" key="2">
    <source>
        <dbReference type="EMBL" id="AAB04626.1"/>
    </source>
</evidence>
<feature type="non-terminal residue" evidence="2">
    <location>
        <position position="1"/>
    </location>
</feature>
<name>V9H063_CHITE</name>
<sequence>IRHEGKSNALVPTTSGRAIHSQQNRATVNQKPQNTNPPPNNKPSNQGNENNQQNNRGKGRGKGKRRRQNKSKPRNKNNKNQNKNSSQPIEAMAQEDTTSPMQIEVIPEPSTSGNTEKHTSSTDVQAQDTSISELKFKSLLSELLEFIAKIQNSSQRFYKQSAQSP</sequence>
<dbReference type="EMBL" id="L79944">
    <property type="protein sequence ID" value="AAB04626.1"/>
    <property type="molecule type" value="Genomic_DNA"/>
</dbReference>
<keyword evidence="2" id="KW-0548">Nucleotidyltransferase</keyword>